<dbReference type="SUPFAM" id="SSF53098">
    <property type="entry name" value="Ribonuclease H-like"/>
    <property type="match status" value="1"/>
</dbReference>
<gene>
    <name evidence="1" type="ORF">ALC57_01197</name>
</gene>
<protein>
    <recommendedName>
        <fullName evidence="3">RNase H type-1 domain-containing protein</fullName>
    </recommendedName>
</protein>
<dbReference type="PANTHER" id="PTHR33050">
    <property type="entry name" value="REVERSE TRANSCRIPTASE DOMAIN-CONTAINING PROTEIN"/>
    <property type="match status" value="1"/>
</dbReference>
<proteinExistence type="predicted"/>
<reference evidence="1 2" key="1">
    <citation type="submission" date="2015-09" db="EMBL/GenBank/DDBJ databases">
        <title>Trachymyrmex cornetzi WGS genome.</title>
        <authorList>
            <person name="Nygaard S."/>
            <person name="Hu H."/>
            <person name="Boomsma J."/>
            <person name="Zhang G."/>
        </authorList>
    </citation>
    <scope>NUCLEOTIDE SEQUENCE [LARGE SCALE GENOMIC DNA]</scope>
    <source>
        <strain evidence="1">Tcor2-1</strain>
        <tissue evidence="1">Whole body</tissue>
    </source>
</reference>
<dbReference type="InterPro" id="IPR036397">
    <property type="entry name" value="RNaseH_sf"/>
</dbReference>
<accession>A0A151JQM0</accession>
<evidence type="ECO:0000313" key="1">
    <source>
        <dbReference type="EMBL" id="KYN29361.1"/>
    </source>
</evidence>
<dbReference type="EMBL" id="KQ978666">
    <property type="protein sequence ID" value="KYN29361.1"/>
    <property type="molecule type" value="Genomic_DNA"/>
</dbReference>
<dbReference type="AlphaFoldDB" id="A0A151JQM0"/>
<dbReference type="CDD" id="cd09275">
    <property type="entry name" value="RNase_HI_RT_DIRS1"/>
    <property type="match status" value="1"/>
</dbReference>
<sequence>MKIPPHLGSNFKWCFESGYNRTHGWWSLAERSLHINALELKAVFNGLRCFAADFRDCDILLRIDNSTAVAYINKFGSVRFPHLSAIAAEIWQWCEKRNNFVFASYIPSLQNNIADAESRIADPDTEWSLSDKAFRRVWEAFGPFDVNLFASLNNNKCEAYVSWFPDPGSIAIDAFTLSWNNLKFYAFPPFILLPRVFRKIADDQATGTVIVPWWPSQPWFPLFCRLSLSEPLFLLPDFSLLSSPFRNQHPAWRTLSLAAANLSGKPSDIA</sequence>
<evidence type="ECO:0000313" key="2">
    <source>
        <dbReference type="Proteomes" id="UP000078492"/>
    </source>
</evidence>
<dbReference type="Proteomes" id="UP000078492">
    <property type="component" value="Unassembled WGS sequence"/>
</dbReference>
<dbReference type="STRING" id="471704.A0A151JQM0"/>
<keyword evidence="2" id="KW-1185">Reference proteome</keyword>
<dbReference type="PANTHER" id="PTHR33050:SF7">
    <property type="entry name" value="RIBONUCLEASE H"/>
    <property type="match status" value="1"/>
</dbReference>
<organism evidence="1 2">
    <name type="scientific">Trachymyrmex cornetzi</name>
    <dbReference type="NCBI Taxonomy" id="471704"/>
    <lineage>
        <taxon>Eukaryota</taxon>
        <taxon>Metazoa</taxon>
        <taxon>Ecdysozoa</taxon>
        <taxon>Arthropoda</taxon>
        <taxon>Hexapoda</taxon>
        <taxon>Insecta</taxon>
        <taxon>Pterygota</taxon>
        <taxon>Neoptera</taxon>
        <taxon>Endopterygota</taxon>
        <taxon>Hymenoptera</taxon>
        <taxon>Apocrita</taxon>
        <taxon>Aculeata</taxon>
        <taxon>Formicoidea</taxon>
        <taxon>Formicidae</taxon>
        <taxon>Myrmicinae</taxon>
        <taxon>Trachymyrmex</taxon>
    </lineage>
</organism>
<evidence type="ECO:0008006" key="3">
    <source>
        <dbReference type="Google" id="ProtNLM"/>
    </source>
</evidence>
<dbReference type="GO" id="GO:0003676">
    <property type="term" value="F:nucleic acid binding"/>
    <property type="evidence" value="ECO:0007669"/>
    <property type="project" value="InterPro"/>
</dbReference>
<dbReference type="Gene3D" id="3.30.420.10">
    <property type="entry name" value="Ribonuclease H-like superfamily/Ribonuclease H"/>
    <property type="match status" value="1"/>
</dbReference>
<dbReference type="InterPro" id="IPR012337">
    <property type="entry name" value="RNaseH-like_sf"/>
</dbReference>
<dbReference type="InterPro" id="IPR052055">
    <property type="entry name" value="Hepadnavirus_pol/RT"/>
</dbReference>
<name>A0A151JQM0_9HYME</name>